<organism evidence="1 2">
    <name type="scientific">Burkholderia vietnamiensis (strain G4 / LMG 22486)</name>
    <name type="common">Burkholderia cepacia (strain R1808)</name>
    <dbReference type="NCBI Taxonomy" id="269482"/>
    <lineage>
        <taxon>Bacteria</taxon>
        <taxon>Pseudomonadati</taxon>
        <taxon>Pseudomonadota</taxon>
        <taxon>Betaproteobacteria</taxon>
        <taxon>Burkholderiales</taxon>
        <taxon>Burkholderiaceae</taxon>
        <taxon>Burkholderia</taxon>
        <taxon>Burkholderia cepacia complex</taxon>
    </lineage>
</organism>
<dbReference type="Proteomes" id="UP000002287">
    <property type="component" value="Plasmid pBVIE01"/>
</dbReference>
<dbReference type="KEGG" id="bvi:Bcep1808_6746"/>
<evidence type="ECO:0000313" key="2">
    <source>
        <dbReference type="Proteomes" id="UP000002287"/>
    </source>
</evidence>
<accession>A4JTN1</accession>
<name>A4JTN1_BURVG</name>
<protein>
    <submittedName>
        <fullName evidence="1">Uncharacterized protein</fullName>
    </submittedName>
</protein>
<sequence length="88" mass="9945">MKQIFGGAFVVVFVGWLLYAAFAEQPCERIYRGAAPVRIAFDAVRWGGHNFLTQDSRLRLISWSISADGVTQKFLGRLFYGPSLDCRQ</sequence>
<dbReference type="HOGENOM" id="CLU_2463123_0_0_4"/>
<gene>
    <name evidence="1" type="ordered locus">Bcep1808_6746</name>
</gene>
<dbReference type="EMBL" id="CP000617">
    <property type="protein sequence ID" value="ABO59634.1"/>
    <property type="molecule type" value="Genomic_DNA"/>
</dbReference>
<keyword evidence="1" id="KW-0614">Plasmid</keyword>
<reference evidence="1 2" key="1">
    <citation type="submission" date="2007-03" db="EMBL/GenBank/DDBJ databases">
        <title>Complete sequence of plasmid pBVIE01 of Burkholderia vietnamiensis G4.</title>
        <authorList>
            <consortium name="US DOE Joint Genome Institute"/>
            <person name="Copeland A."/>
            <person name="Lucas S."/>
            <person name="Lapidus A."/>
            <person name="Barry K."/>
            <person name="Detter J.C."/>
            <person name="Glavina del Rio T."/>
            <person name="Hammon N."/>
            <person name="Israni S."/>
            <person name="Dalin E."/>
            <person name="Tice H."/>
            <person name="Pitluck S."/>
            <person name="Chain P."/>
            <person name="Malfatti S."/>
            <person name="Shin M."/>
            <person name="Vergez L."/>
            <person name="Schmutz J."/>
            <person name="Larimer F."/>
            <person name="Land M."/>
            <person name="Hauser L."/>
            <person name="Kyrpides N."/>
            <person name="Tiedje J."/>
            <person name="Richardson P."/>
        </authorList>
    </citation>
    <scope>NUCLEOTIDE SEQUENCE [LARGE SCALE GENOMIC DNA]</scope>
    <source>
        <strain evidence="2">G4 / LMG 22486</strain>
        <plasmid evidence="1 2">pBVIE01</plasmid>
    </source>
</reference>
<dbReference type="AlphaFoldDB" id="A4JTN1"/>
<geneLocation type="plasmid" evidence="1 2">
    <name>pBVIE01</name>
</geneLocation>
<evidence type="ECO:0000313" key="1">
    <source>
        <dbReference type="EMBL" id="ABO59634.1"/>
    </source>
</evidence>
<proteinExistence type="predicted"/>